<dbReference type="InterPro" id="IPR001279">
    <property type="entry name" value="Metallo-B-lactamas"/>
</dbReference>
<organism evidence="9 10">
    <name type="scientific">Asarcornis scutulata</name>
    <dbReference type="NCBI Taxonomy" id="75869"/>
    <lineage>
        <taxon>Eukaryota</taxon>
        <taxon>Metazoa</taxon>
        <taxon>Chordata</taxon>
        <taxon>Craniata</taxon>
        <taxon>Vertebrata</taxon>
        <taxon>Euteleostomi</taxon>
        <taxon>Archelosauria</taxon>
        <taxon>Archosauria</taxon>
        <taxon>Dinosauria</taxon>
        <taxon>Saurischia</taxon>
        <taxon>Theropoda</taxon>
        <taxon>Coelurosauria</taxon>
        <taxon>Aves</taxon>
        <taxon>Neognathae</taxon>
        <taxon>Galloanserae</taxon>
        <taxon>Anseriformes</taxon>
        <taxon>Anatidae</taxon>
        <taxon>Anatinae</taxon>
        <taxon>Asarcornis</taxon>
    </lineage>
</organism>
<evidence type="ECO:0000256" key="7">
    <source>
        <dbReference type="ARBA" id="ARBA00045869"/>
    </source>
</evidence>
<protein>
    <recommendedName>
        <fullName evidence="4">Metallo-beta-lactamase domain-containing protein 1</fullName>
    </recommendedName>
    <alternativeName>
        <fullName evidence="5">Endoribonuclease MBLAC1</fullName>
    </alternativeName>
</protein>
<comment type="subunit">
    <text evidence="3">Homodimer.</text>
</comment>
<dbReference type="PANTHER" id="PTHR23200">
    <property type="entry name" value="METALLO-BETA-LACTAMASE DOMAIN-CONTAINING PROTEIN 1"/>
    <property type="match status" value="1"/>
</dbReference>
<feature type="non-terminal residue" evidence="9">
    <location>
        <position position="1"/>
    </location>
</feature>
<comment type="caution">
    <text evidence="9">The sequence shown here is derived from an EMBL/GenBank/DDBJ whole genome shotgun (WGS) entry which is preliminary data.</text>
</comment>
<gene>
    <name evidence="9" type="primary">Mblac1</name>
    <name evidence="9" type="ORF">ASASCU_R15443</name>
</gene>
<evidence type="ECO:0000256" key="2">
    <source>
        <dbReference type="ARBA" id="ARBA00006759"/>
    </source>
</evidence>
<evidence type="ECO:0000256" key="4">
    <source>
        <dbReference type="ARBA" id="ARBA00014856"/>
    </source>
</evidence>
<evidence type="ECO:0000256" key="5">
    <source>
        <dbReference type="ARBA" id="ARBA00032988"/>
    </source>
</evidence>
<accession>A0A7K7LGP1</accession>
<keyword evidence="10" id="KW-1185">Reference proteome</keyword>
<comment type="catalytic activity">
    <reaction evidence="6">
        <text>a ribonucleotidyl-ribonucleotide-RNA + H2O = a 3'-end ribonucleotide-RNA + a 5'-end 5'-phospho-ribonucleoside-RNA + H(+)</text>
        <dbReference type="Rhea" id="RHEA:68096"/>
        <dbReference type="Rhea" id="RHEA-COMP:15179"/>
        <dbReference type="Rhea" id="RHEA-COMP:17355"/>
        <dbReference type="Rhea" id="RHEA-COMP:17428"/>
        <dbReference type="ChEBI" id="CHEBI:15377"/>
        <dbReference type="ChEBI" id="CHEBI:15378"/>
        <dbReference type="ChEBI" id="CHEBI:74896"/>
        <dbReference type="ChEBI" id="CHEBI:138282"/>
        <dbReference type="ChEBI" id="CHEBI:173118"/>
    </reaction>
    <physiologicalReaction direction="left-to-right" evidence="6">
        <dbReference type="Rhea" id="RHEA:68097"/>
    </physiologicalReaction>
</comment>
<comment type="function">
    <text evidence="7">Endoribonuclease that catalyzes the hydrolysis of histone-coding pre-mRNA 3'-end. Involved in histone pre-mRNA processing during the S-phase of the cell cycle, which is required for entering/progressing through S-phase. Cleaves histone pre-mRNA at a major and a minor cleavage site after the 5'-ACCCA-3' and the 5'-ACCCACA-3' sequence, respectively, and located downstream of the stem-loop. May require the presence of the HDE element located at the histone pre-RNA 3'-end to avoid non-specific cleavage.</text>
</comment>
<dbReference type="Proteomes" id="UP000525565">
    <property type="component" value="Unassembled WGS sequence"/>
</dbReference>
<feature type="non-terminal residue" evidence="9">
    <location>
        <position position="215"/>
    </location>
</feature>
<sequence length="215" mass="22928">VRTAPLGALEVPGTPYSVRVLQEGYSHPEDEDGSFLADCSVTLIRGGPVTALVDTGGPWGCRRLLAQLEAAGTPPESVTHVLCTHGHSDHVGNLNLFPRAWVLVGFDLSRPEDDEGGRFVPVDLARGVPYAPHPGYVEVLPTPGHVRAHVSVAVKGTALGTVVAAGDLFEREGDQGVWGALSEDPPEQERSRRRVLEVADVVVPGHGAPFRVFRE</sequence>
<dbReference type="GO" id="GO:0005829">
    <property type="term" value="C:cytosol"/>
    <property type="evidence" value="ECO:0007669"/>
    <property type="project" value="UniProtKB-SubCell"/>
</dbReference>
<dbReference type="InterPro" id="IPR039344">
    <property type="entry name" value="MBLAC1"/>
</dbReference>
<dbReference type="SUPFAM" id="SSF56281">
    <property type="entry name" value="Metallo-hydrolase/oxidoreductase"/>
    <property type="match status" value="1"/>
</dbReference>
<dbReference type="CDD" id="cd07711">
    <property type="entry name" value="MBLAC1-like_MBL-fold"/>
    <property type="match status" value="1"/>
</dbReference>
<dbReference type="SMART" id="SM00849">
    <property type="entry name" value="Lactamase_B"/>
    <property type="match status" value="1"/>
</dbReference>
<proteinExistence type="inferred from homology"/>
<comment type="similarity">
    <text evidence="2">Belongs to the metallo-beta-lactamase superfamily. Glyoxalase II family.</text>
</comment>
<name>A0A7K7LGP1_9AVES</name>
<dbReference type="Pfam" id="PF00753">
    <property type="entry name" value="Lactamase_B"/>
    <property type="match status" value="1"/>
</dbReference>
<reference evidence="9 10" key="1">
    <citation type="submission" date="2019-09" db="EMBL/GenBank/DDBJ databases">
        <title>Bird 10,000 Genomes (B10K) Project - Family phase.</title>
        <authorList>
            <person name="Zhang G."/>
        </authorList>
    </citation>
    <scope>NUCLEOTIDE SEQUENCE [LARGE SCALE GENOMIC DNA]</scope>
    <source>
        <strain evidence="9">OUT-0051</strain>
        <tissue evidence="9">Kidney</tissue>
    </source>
</reference>
<dbReference type="EMBL" id="VZSO01005983">
    <property type="protein sequence ID" value="NWZ29933.1"/>
    <property type="molecule type" value="Genomic_DNA"/>
</dbReference>
<evidence type="ECO:0000256" key="1">
    <source>
        <dbReference type="ARBA" id="ARBA00004514"/>
    </source>
</evidence>
<evidence type="ECO:0000313" key="9">
    <source>
        <dbReference type="EMBL" id="NWZ29933.1"/>
    </source>
</evidence>
<evidence type="ECO:0000256" key="6">
    <source>
        <dbReference type="ARBA" id="ARBA00044690"/>
    </source>
</evidence>
<comment type="subcellular location">
    <subcellularLocation>
        <location evidence="1">Cytoplasm</location>
        <location evidence="1">Cytosol</location>
    </subcellularLocation>
</comment>
<evidence type="ECO:0000259" key="8">
    <source>
        <dbReference type="SMART" id="SM00849"/>
    </source>
</evidence>
<dbReference type="Gene3D" id="3.60.15.10">
    <property type="entry name" value="Ribonuclease Z/Hydroxyacylglutathione hydrolase-like"/>
    <property type="match status" value="1"/>
</dbReference>
<feature type="domain" description="Metallo-beta-lactamase" evidence="8">
    <location>
        <begin position="38"/>
        <end position="206"/>
    </location>
</feature>
<dbReference type="InterPro" id="IPR036866">
    <property type="entry name" value="RibonucZ/Hydroxyglut_hydro"/>
</dbReference>
<evidence type="ECO:0000313" key="10">
    <source>
        <dbReference type="Proteomes" id="UP000525565"/>
    </source>
</evidence>
<dbReference type="PANTHER" id="PTHR23200:SF48">
    <property type="entry name" value="METALLO-BETA-LACTAMASE DOMAIN-CONTAINING PROTEIN 1"/>
    <property type="match status" value="1"/>
</dbReference>
<dbReference type="AlphaFoldDB" id="A0A7K7LGP1"/>
<evidence type="ECO:0000256" key="3">
    <source>
        <dbReference type="ARBA" id="ARBA00011738"/>
    </source>
</evidence>